<dbReference type="RefSeq" id="WP_222579010.1">
    <property type="nucleotide sequence ID" value="NZ_JAHVHU010000005.1"/>
</dbReference>
<gene>
    <name evidence="8" type="ORF">KUV50_05030</name>
</gene>
<dbReference type="PROSITE" id="PS00138">
    <property type="entry name" value="SUBTILASE_SER"/>
    <property type="match status" value="1"/>
</dbReference>
<dbReference type="EMBL" id="JAHVHU010000005">
    <property type="protein sequence ID" value="MBY5957489.1"/>
    <property type="molecule type" value="Genomic_DNA"/>
</dbReference>
<dbReference type="PANTHER" id="PTHR43806">
    <property type="entry name" value="PEPTIDASE S8"/>
    <property type="match status" value="1"/>
</dbReference>
<comment type="similarity">
    <text evidence="1 5">Belongs to the peptidase S8 family.</text>
</comment>
<feature type="active site" description="Charge relay system" evidence="5">
    <location>
        <position position="469"/>
    </location>
</feature>
<evidence type="ECO:0000256" key="1">
    <source>
        <dbReference type="ARBA" id="ARBA00011073"/>
    </source>
</evidence>
<dbReference type="Pfam" id="PF00082">
    <property type="entry name" value="Peptidase_S8"/>
    <property type="match status" value="1"/>
</dbReference>
<dbReference type="AlphaFoldDB" id="A0A953HKC6"/>
<dbReference type="InterPro" id="IPR036852">
    <property type="entry name" value="Peptidase_S8/S53_dom_sf"/>
</dbReference>
<dbReference type="PRINTS" id="PR00723">
    <property type="entry name" value="SUBTILISIN"/>
</dbReference>
<evidence type="ECO:0000313" key="8">
    <source>
        <dbReference type="EMBL" id="MBY5957489.1"/>
    </source>
</evidence>
<proteinExistence type="inferred from homology"/>
<accession>A0A953HKC6</accession>
<dbReference type="InterPro" id="IPR015500">
    <property type="entry name" value="Peptidase_S8_subtilisin-rel"/>
</dbReference>
<dbReference type="Gene3D" id="3.40.50.200">
    <property type="entry name" value="Peptidase S8/S53 domain"/>
    <property type="match status" value="2"/>
</dbReference>
<dbReference type="PANTHER" id="PTHR43806:SF11">
    <property type="entry name" value="CEREVISIN-RELATED"/>
    <property type="match status" value="1"/>
</dbReference>
<dbReference type="InterPro" id="IPR050131">
    <property type="entry name" value="Peptidase_S8_subtilisin-like"/>
</dbReference>
<keyword evidence="3 5" id="KW-0378">Hydrolase</keyword>
<reference evidence="8" key="1">
    <citation type="submission" date="2021-06" db="EMBL/GenBank/DDBJ databases">
        <title>44 bacteria genomes isolated from Dapeng, Shenzhen.</title>
        <authorList>
            <person name="Zheng W."/>
            <person name="Yu S."/>
            <person name="Huang Y."/>
        </authorList>
    </citation>
    <scope>NUCLEOTIDE SEQUENCE</scope>
    <source>
        <strain evidence="8">DP5N28-2</strain>
    </source>
</reference>
<evidence type="ECO:0000256" key="3">
    <source>
        <dbReference type="ARBA" id="ARBA00022801"/>
    </source>
</evidence>
<keyword evidence="4 5" id="KW-0720">Serine protease</keyword>
<dbReference type="InterPro" id="IPR023828">
    <property type="entry name" value="Peptidase_S8_Ser-AS"/>
</dbReference>
<feature type="active site" description="Charge relay system" evidence="5">
    <location>
        <position position="294"/>
    </location>
</feature>
<dbReference type="PROSITE" id="PS51892">
    <property type="entry name" value="SUBTILASE"/>
    <property type="match status" value="1"/>
</dbReference>
<dbReference type="GO" id="GO:0006508">
    <property type="term" value="P:proteolysis"/>
    <property type="evidence" value="ECO:0007669"/>
    <property type="project" value="UniProtKB-KW"/>
</dbReference>
<comment type="caution">
    <text evidence="8">The sequence shown here is derived from an EMBL/GenBank/DDBJ whole genome shotgun (WGS) entry which is preliminary data.</text>
</comment>
<feature type="coiled-coil region" evidence="6">
    <location>
        <begin position="149"/>
        <end position="183"/>
    </location>
</feature>
<sequence>MIYSFKTIISTILFFLSIVIISNAQNEGWLLLGTDSTNGANVTPIYENNLIKSPDNKIIVAVIDGGVEPDHEDLKSVMWVNQGEIAGNSQDDDHNGYADDIYGWNFIGGPDGRNVDQDTYEITRQYKRLHQKYADVDPLKLKKKEKKEYAKYLTYKKKVEEEMEKAKNQYEEIEQQKVFINNFLAMTQTVVGEKREISTATIDEMKKEKNNEHTQVLAVLENILENTGQSFSNYEAFESFIMDDIEKGEKHFESKFKYGYNPDFDPRSIVQDNYENKTQRYYGNADVAGPDAFHGTFVAGIIGADRHNNIGMKGISDQVEIMGVRVVPDGDERDKDVANGIIYAVDNGAKVINMSFGKGISPDKRIVDKAVRYAEKKDVLLVHAAGNSSEDIDVEENYPTALYAKRGFFGGKKYAKGWIEVGALGRLSDQNSVASFSNYGQKSVDIFAPGHQVYSATPGDGYKFASGTSFAAPVVAGVAAIIRANFPSLSAQEVKEILMESGDEITEPVIKPGTDEEVDFKTLSVSGKRINAFKAYQLAARRAS</sequence>
<dbReference type="InterPro" id="IPR000209">
    <property type="entry name" value="Peptidase_S8/S53_dom"/>
</dbReference>
<dbReference type="InterPro" id="IPR022398">
    <property type="entry name" value="Peptidase_S8_His-AS"/>
</dbReference>
<dbReference type="GO" id="GO:0004252">
    <property type="term" value="F:serine-type endopeptidase activity"/>
    <property type="evidence" value="ECO:0007669"/>
    <property type="project" value="UniProtKB-UniRule"/>
</dbReference>
<evidence type="ECO:0000256" key="4">
    <source>
        <dbReference type="ARBA" id="ARBA00022825"/>
    </source>
</evidence>
<dbReference type="SUPFAM" id="SSF52743">
    <property type="entry name" value="Subtilisin-like"/>
    <property type="match status" value="1"/>
</dbReference>
<evidence type="ECO:0000313" key="9">
    <source>
        <dbReference type="Proteomes" id="UP000753961"/>
    </source>
</evidence>
<feature type="domain" description="Peptidase S8/S53" evidence="7">
    <location>
        <begin position="56"/>
        <end position="502"/>
    </location>
</feature>
<evidence type="ECO:0000259" key="7">
    <source>
        <dbReference type="Pfam" id="PF00082"/>
    </source>
</evidence>
<evidence type="ECO:0000256" key="5">
    <source>
        <dbReference type="PROSITE-ProRule" id="PRU01240"/>
    </source>
</evidence>
<feature type="active site" description="Charge relay system" evidence="5">
    <location>
        <position position="64"/>
    </location>
</feature>
<protein>
    <submittedName>
        <fullName evidence="8">S8 family serine peptidase</fullName>
    </submittedName>
</protein>
<evidence type="ECO:0000256" key="6">
    <source>
        <dbReference type="SAM" id="Coils"/>
    </source>
</evidence>
<dbReference type="PROSITE" id="PS00137">
    <property type="entry name" value="SUBTILASE_HIS"/>
    <property type="match status" value="1"/>
</dbReference>
<keyword evidence="2 5" id="KW-0645">Protease</keyword>
<organism evidence="8 9">
    <name type="scientific">Membranihabitans marinus</name>
    <dbReference type="NCBI Taxonomy" id="1227546"/>
    <lineage>
        <taxon>Bacteria</taxon>
        <taxon>Pseudomonadati</taxon>
        <taxon>Bacteroidota</taxon>
        <taxon>Saprospiria</taxon>
        <taxon>Saprospirales</taxon>
        <taxon>Saprospiraceae</taxon>
        <taxon>Membranihabitans</taxon>
    </lineage>
</organism>
<dbReference type="Proteomes" id="UP000753961">
    <property type="component" value="Unassembled WGS sequence"/>
</dbReference>
<keyword evidence="6" id="KW-0175">Coiled coil</keyword>
<name>A0A953HKC6_9BACT</name>
<keyword evidence="9" id="KW-1185">Reference proteome</keyword>
<evidence type="ECO:0000256" key="2">
    <source>
        <dbReference type="ARBA" id="ARBA00022670"/>
    </source>
</evidence>